<dbReference type="Pfam" id="PF20695">
    <property type="entry name" value="UbiD_N"/>
    <property type="match status" value="1"/>
</dbReference>
<feature type="domain" description="3-octaprenyl-4-hydroxybenzoate carboxy-lyase-like Rift-related" evidence="9">
    <location>
        <begin position="96"/>
        <end position="291"/>
    </location>
</feature>
<dbReference type="InterPro" id="IPR002830">
    <property type="entry name" value="UbiD"/>
</dbReference>
<evidence type="ECO:0000313" key="15">
    <source>
        <dbReference type="Proteomes" id="UP000322283"/>
    </source>
</evidence>
<sequence>MVCTSLRQWLAELEKKELLRHVHKEVDLRYELAAVGQKADGCYALQFHKVRNASMPVVTGIAATRDILALAMGVPREEIVEHFARAQANPVKCMLVDAKHAPVKEVISHKVDLGTLPIPVHHEKDGGPYITAGVLVAKDPQTGTRNVSIHRLQVLGPNRLGILILPRHLHHFFQAAEASNNPLEVAIAIGLDPIVLLASQALTPPGFDEFTIAGALYGQPLELVKCETVDLEVPAQAEIVLEGRLLPGVREVEGPFGEYPKYYGPASPKPVIELTAMTSRRDPIYQTIVPATREHLLLGAIPREGGLLQIIRNTVPNVKAIHLTPGGTCRYHVVISIDKQNEGEAKNAIFAAFSSSQEIKHVVVVDKDVDIFDPEDVEWAIATRCQAGRDVFIVERALGNKLDPSSDNGLSDKMGIDATAPLQAEPGRFEKIRIPNADSIRLEDYIETKS</sequence>
<dbReference type="GO" id="GO:0005829">
    <property type="term" value="C:cytosol"/>
    <property type="evidence" value="ECO:0007669"/>
    <property type="project" value="TreeGrafter"/>
</dbReference>
<keyword evidence="2" id="KW-0216">Detoxification</keyword>
<dbReference type="SUPFAM" id="SSF143968">
    <property type="entry name" value="UbiD C-terminal domain-like"/>
    <property type="match status" value="1"/>
</dbReference>
<evidence type="ECO:0000256" key="5">
    <source>
        <dbReference type="ARBA" id="ARBA00066414"/>
    </source>
</evidence>
<accession>A0AAC9HFW2</accession>
<dbReference type="PANTHER" id="PTHR30108:SF17">
    <property type="entry name" value="FERULIC ACID DECARBOXYLASE 1"/>
    <property type="match status" value="1"/>
</dbReference>
<evidence type="ECO:0000256" key="6">
    <source>
        <dbReference type="ARBA" id="ARBA00072018"/>
    </source>
</evidence>
<keyword evidence="3" id="KW-0058">Aromatic hydrocarbons catabolism</keyword>
<dbReference type="GO" id="GO:0008694">
    <property type="term" value="F:4-hydroxy-3-polyprenylbenzoate decarboxylase activity"/>
    <property type="evidence" value="ECO:0007669"/>
    <property type="project" value="TreeGrafter"/>
</dbReference>
<dbReference type="EMBL" id="VCDX01000010">
    <property type="protein sequence ID" value="TYL10563.1"/>
    <property type="molecule type" value="Genomic_DNA"/>
</dbReference>
<evidence type="ECO:0000259" key="11">
    <source>
        <dbReference type="Pfam" id="PF20696"/>
    </source>
</evidence>
<evidence type="ECO:0000256" key="4">
    <source>
        <dbReference type="ARBA" id="ARBA00052687"/>
    </source>
</evidence>
<dbReference type="Proteomes" id="UP000322283">
    <property type="component" value="Unassembled WGS sequence"/>
</dbReference>
<dbReference type="FunFam" id="3.40.1670.10:FF:000003">
    <property type="entry name" value="Phenolic acid decarboxylase"/>
    <property type="match status" value="1"/>
</dbReference>
<comment type="catalytic activity">
    <reaction evidence="4">
        <text>4-hydroxybenzoate + H(+) = phenol + CO2</text>
        <dbReference type="Rhea" id="RHEA:10876"/>
        <dbReference type="ChEBI" id="CHEBI:15378"/>
        <dbReference type="ChEBI" id="CHEBI:15882"/>
        <dbReference type="ChEBI" id="CHEBI:16526"/>
        <dbReference type="ChEBI" id="CHEBI:17879"/>
        <dbReference type="EC" id="4.1.1.61"/>
    </reaction>
</comment>
<reference evidence="12 14" key="1">
    <citation type="submission" date="2016-08" db="EMBL/GenBank/DDBJ databases">
        <title>Moorella thermoacetica DSM 103132.</title>
        <authorList>
            <person name="Jendresen C.B."/>
            <person name="Redl S.M."/>
            <person name="Jensen T.O."/>
            <person name="Nielsen A.T."/>
        </authorList>
    </citation>
    <scope>NUCLEOTIDE SEQUENCE [LARGE SCALE GENOMIC DNA]</scope>
    <source>
        <strain evidence="12 14">DSM 103132</strain>
    </source>
</reference>
<dbReference type="GO" id="GO:0009636">
    <property type="term" value="P:response to toxic substance"/>
    <property type="evidence" value="ECO:0007669"/>
    <property type="project" value="UniProtKB-KW"/>
</dbReference>
<dbReference type="EC" id="4.1.1.61" evidence="5"/>
<evidence type="ECO:0000256" key="1">
    <source>
        <dbReference type="ARBA" id="ARBA00010021"/>
    </source>
</evidence>
<evidence type="ECO:0000313" key="14">
    <source>
        <dbReference type="Proteomes" id="UP000094598"/>
    </source>
</evidence>
<evidence type="ECO:0000256" key="2">
    <source>
        <dbReference type="ARBA" id="ARBA00022575"/>
    </source>
</evidence>
<dbReference type="InterPro" id="IPR049381">
    <property type="entry name" value="UbiD-like_C"/>
</dbReference>
<keyword evidence="12" id="KW-0456">Lyase</keyword>
<evidence type="ECO:0000256" key="7">
    <source>
        <dbReference type="ARBA" id="ARBA00078055"/>
    </source>
</evidence>
<dbReference type="AlphaFoldDB" id="A0AAC9HFW2"/>
<feature type="domain" description="3-octaprenyl-4-hydroxybenzoate carboxy-lyase-like C-terminal" evidence="11">
    <location>
        <begin position="298"/>
        <end position="418"/>
    </location>
</feature>
<dbReference type="SUPFAM" id="SSF50475">
    <property type="entry name" value="FMN-binding split barrel"/>
    <property type="match status" value="1"/>
</dbReference>
<reference evidence="13 15" key="2">
    <citation type="submission" date="2019-05" db="EMBL/GenBank/DDBJ databases">
        <title>Genome sequence of Moorella thermoacetica ATCC 33924.</title>
        <authorList>
            <person name="Poehlein A."/>
            <person name="Bengelsdorf F.R."/>
            <person name="Duerre P."/>
            <person name="Daniel R."/>
        </authorList>
    </citation>
    <scope>NUCLEOTIDE SEQUENCE [LARGE SCALE GENOMIC DNA]</scope>
    <source>
        <strain evidence="13 15">ATCC 33924</strain>
    </source>
</reference>
<protein>
    <recommendedName>
        <fullName evidence="6">Phenolic acid decarboxylase</fullName>
        <ecNumber evidence="5">4.1.1.61</ecNumber>
    </recommendedName>
    <alternativeName>
        <fullName evidence="7">4-hydroxybenzoate decarboxylase</fullName>
    </alternativeName>
    <alternativeName>
        <fullName evidence="8">Phenolic acid decarboxylase subunit C</fullName>
    </alternativeName>
</protein>
<organism evidence="12 14">
    <name type="scientific">Neomoorella thermoacetica</name>
    <name type="common">Clostridium thermoaceticum</name>
    <dbReference type="NCBI Taxonomy" id="1525"/>
    <lineage>
        <taxon>Bacteria</taxon>
        <taxon>Bacillati</taxon>
        <taxon>Bacillota</taxon>
        <taxon>Clostridia</taxon>
        <taxon>Neomoorellales</taxon>
        <taxon>Neomoorellaceae</taxon>
        <taxon>Neomoorella</taxon>
    </lineage>
</organism>
<dbReference type="GO" id="GO:0006744">
    <property type="term" value="P:ubiquinone biosynthetic process"/>
    <property type="evidence" value="ECO:0007669"/>
    <property type="project" value="TreeGrafter"/>
</dbReference>
<dbReference type="InterPro" id="IPR049383">
    <property type="entry name" value="UbiD-like_N"/>
</dbReference>
<feature type="domain" description="3-octaprenyl-4-hydroxybenzoate carboxy-lyase-like N-terminal" evidence="10">
    <location>
        <begin position="10"/>
        <end position="86"/>
    </location>
</feature>
<proteinExistence type="inferred from homology"/>
<evidence type="ECO:0000259" key="9">
    <source>
        <dbReference type="Pfam" id="PF01977"/>
    </source>
</evidence>
<evidence type="ECO:0000256" key="3">
    <source>
        <dbReference type="ARBA" id="ARBA00022797"/>
    </source>
</evidence>
<dbReference type="RefSeq" id="WP_069588023.1">
    <property type="nucleotide sequence ID" value="NZ_CP017019.1"/>
</dbReference>
<evidence type="ECO:0000256" key="8">
    <source>
        <dbReference type="ARBA" id="ARBA00079372"/>
    </source>
</evidence>
<dbReference type="Proteomes" id="UP000094598">
    <property type="component" value="Chromosome"/>
</dbReference>
<evidence type="ECO:0000313" key="12">
    <source>
        <dbReference type="EMBL" id="AOQ22908.1"/>
    </source>
</evidence>
<dbReference type="Pfam" id="PF20696">
    <property type="entry name" value="UbiD_C"/>
    <property type="match status" value="1"/>
</dbReference>
<dbReference type="Pfam" id="PF01977">
    <property type="entry name" value="UbiD"/>
    <property type="match status" value="1"/>
</dbReference>
<dbReference type="NCBIfam" id="TIGR00148">
    <property type="entry name" value="UbiD family decarboxylase"/>
    <property type="match status" value="1"/>
</dbReference>
<dbReference type="GO" id="GO:0018799">
    <property type="term" value="F:4-hydroxybenzoate decarboxylase activity"/>
    <property type="evidence" value="ECO:0007669"/>
    <property type="project" value="UniProtKB-EC"/>
</dbReference>
<evidence type="ECO:0000259" key="10">
    <source>
        <dbReference type="Pfam" id="PF20695"/>
    </source>
</evidence>
<evidence type="ECO:0000313" key="13">
    <source>
        <dbReference type="EMBL" id="TYL10563.1"/>
    </source>
</evidence>
<dbReference type="EMBL" id="CP017019">
    <property type="protein sequence ID" value="AOQ22908.1"/>
    <property type="molecule type" value="Genomic_DNA"/>
</dbReference>
<dbReference type="Gene3D" id="3.40.1670.10">
    <property type="entry name" value="UbiD C-terminal domain-like"/>
    <property type="match status" value="1"/>
</dbReference>
<dbReference type="InterPro" id="IPR048304">
    <property type="entry name" value="UbiD_Rift_dom"/>
</dbReference>
<comment type="similarity">
    <text evidence="1">Belongs to the UbiD family.</text>
</comment>
<dbReference type="PANTHER" id="PTHR30108">
    <property type="entry name" value="3-OCTAPRENYL-4-HYDROXYBENZOATE CARBOXY-LYASE-RELATED"/>
    <property type="match status" value="1"/>
</dbReference>
<name>A0AAC9HFW2_NEOTH</name>
<keyword evidence="15" id="KW-1185">Reference proteome</keyword>
<gene>
    <name evidence="12" type="primary">ubiD_2</name>
    <name evidence="13" type="synonym">shdC_1</name>
    <name evidence="12" type="ORF">Maut_00433</name>
    <name evidence="13" type="ORF">MTAT_24550</name>
</gene>